<keyword evidence="3" id="KW-0560">Oxidoreductase</keyword>
<dbReference type="EMBL" id="BSYO01000005">
    <property type="protein sequence ID" value="GMH05135.1"/>
    <property type="molecule type" value="Genomic_DNA"/>
</dbReference>
<dbReference type="PANTHER" id="PTHR32303:SF10">
    <property type="entry name" value="OUTER MEMBRANE PROTEIN ASSEMBLY FACTOR BAMB"/>
    <property type="match status" value="1"/>
</dbReference>
<dbReference type="InterPro" id="IPR002372">
    <property type="entry name" value="PQQ_rpt_dom"/>
</dbReference>
<dbReference type="InterPro" id="IPR018391">
    <property type="entry name" value="PQQ_b-propeller_rpt"/>
</dbReference>
<evidence type="ECO:0000313" key="5">
    <source>
        <dbReference type="EMBL" id="GMH05135.1"/>
    </source>
</evidence>
<reference evidence="5" key="1">
    <citation type="submission" date="2023-05" db="EMBL/GenBank/DDBJ databases">
        <title>Nepenthes gracilis genome sequencing.</title>
        <authorList>
            <person name="Fukushima K."/>
        </authorList>
    </citation>
    <scope>NUCLEOTIDE SEQUENCE</scope>
    <source>
        <strain evidence="5">SING2019-196</strain>
    </source>
</reference>
<organism evidence="5 6">
    <name type="scientific">Nepenthes gracilis</name>
    <name type="common">Slender pitcher plant</name>
    <dbReference type="NCBI Taxonomy" id="150966"/>
    <lineage>
        <taxon>Eukaryota</taxon>
        <taxon>Viridiplantae</taxon>
        <taxon>Streptophyta</taxon>
        <taxon>Embryophyta</taxon>
        <taxon>Tracheophyta</taxon>
        <taxon>Spermatophyta</taxon>
        <taxon>Magnoliopsida</taxon>
        <taxon>eudicotyledons</taxon>
        <taxon>Gunneridae</taxon>
        <taxon>Pentapetalae</taxon>
        <taxon>Caryophyllales</taxon>
        <taxon>Nepenthaceae</taxon>
        <taxon>Nepenthes</taxon>
    </lineage>
</organism>
<comment type="caution">
    <text evidence="5">The sequence shown here is derived from an EMBL/GenBank/DDBJ whole genome shotgun (WGS) entry which is preliminary data.</text>
</comment>
<feature type="domain" description="Pyrrolo-quinoline quinone repeat" evidence="4">
    <location>
        <begin position="53"/>
        <end position="132"/>
    </location>
</feature>
<keyword evidence="6" id="KW-1185">Reference proteome</keyword>
<evidence type="ECO:0000256" key="3">
    <source>
        <dbReference type="ARBA" id="ARBA00023002"/>
    </source>
</evidence>
<accession>A0AAD3S6D0</accession>
<protein>
    <recommendedName>
        <fullName evidence="4">Pyrrolo-quinoline quinone repeat domain-containing protein</fullName>
    </recommendedName>
</protein>
<dbReference type="SUPFAM" id="SSF50998">
    <property type="entry name" value="Quinoprotein alcohol dehydrogenase-like"/>
    <property type="match status" value="1"/>
</dbReference>
<comment type="similarity">
    <text evidence="2">Belongs to the bacterial PQQ dehydrogenase family.</text>
</comment>
<evidence type="ECO:0000256" key="1">
    <source>
        <dbReference type="ARBA" id="ARBA00001931"/>
    </source>
</evidence>
<evidence type="ECO:0000256" key="2">
    <source>
        <dbReference type="ARBA" id="ARBA00008156"/>
    </source>
</evidence>
<dbReference type="GO" id="GO:0016491">
    <property type="term" value="F:oxidoreductase activity"/>
    <property type="evidence" value="ECO:0007669"/>
    <property type="project" value="UniProtKB-KW"/>
</dbReference>
<sequence length="187" mass="20946">MKSAPSILVQSQFLAVAQDSNINPLIPSLVTILLVLVAVNSQPWHDHGTKANWVNHGGDLHNRRYASKEKKISPETVPKLHLKWKFEAGRDITATPVIFKGTIYFLSWDGWVYAVKASDGSLVWKQKLHQLTGLNAPGFVYGMNTTVSRATPDCSRRLQLAHCRDLWPCHCHSLQEAYRASGMDDLT</sequence>
<dbReference type="InterPro" id="IPR011047">
    <property type="entry name" value="Quinoprotein_ADH-like_sf"/>
</dbReference>
<gene>
    <name evidence="5" type="ORF">Nepgr_006975</name>
</gene>
<evidence type="ECO:0000313" key="6">
    <source>
        <dbReference type="Proteomes" id="UP001279734"/>
    </source>
</evidence>
<dbReference type="Pfam" id="PF01011">
    <property type="entry name" value="PQQ"/>
    <property type="match status" value="1"/>
</dbReference>
<dbReference type="AlphaFoldDB" id="A0AAD3S6D0"/>
<dbReference type="PANTHER" id="PTHR32303">
    <property type="entry name" value="QUINOPROTEIN ALCOHOL DEHYDROGENASE (CYTOCHROME C)"/>
    <property type="match status" value="1"/>
</dbReference>
<dbReference type="Proteomes" id="UP001279734">
    <property type="component" value="Unassembled WGS sequence"/>
</dbReference>
<dbReference type="Gene3D" id="2.140.10.10">
    <property type="entry name" value="Quinoprotein alcohol dehydrogenase-like superfamily"/>
    <property type="match status" value="1"/>
</dbReference>
<dbReference type="SMART" id="SM00564">
    <property type="entry name" value="PQQ"/>
    <property type="match status" value="1"/>
</dbReference>
<proteinExistence type="inferred from homology"/>
<comment type="cofactor">
    <cofactor evidence="1">
        <name>pyrroloquinoline quinone</name>
        <dbReference type="ChEBI" id="CHEBI:58442"/>
    </cofactor>
</comment>
<evidence type="ECO:0000259" key="4">
    <source>
        <dbReference type="Pfam" id="PF01011"/>
    </source>
</evidence>
<name>A0AAD3S6D0_NEPGR</name>